<dbReference type="InterPro" id="IPR054222">
    <property type="entry name" value="DUF6942"/>
</dbReference>
<proteinExistence type="predicted"/>
<organism evidence="1 2">
    <name type="scientific">Shewanella gaetbuli</name>
    <dbReference type="NCBI Taxonomy" id="220752"/>
    <lineage>
        <taxon>Bacteria</taxon>
        <taxon>Pseudomonadati</taxon>
        <taxon>Pseudomonadota</taxon>
        <taxon>Gammaproteobacteria</taxon>
        <taxon>Alteromonadales</taxon>
        <taxon>Shewanellaceae</taxon>
        <taxon>Shewanella</taxon>
    </lineage>
</organism>
<dbReference type="Pfam" id="PF22098">
    <property type="entry name" value="DUF6942"/>
    <property type="match status" value="1"/>
</dbReference>
<dbReference type="Proteomes" id="UP001139333">
    <property type="component" value="Unassembled WGS sequence"/>
</dbReference>
<keyword evidence="2" id="KW-1185">Reference proteome</keyword>
<gene>
    <name evidence="1" type="ORF">L2672_14515</name>
</gene>
<name>A0A9X1ZMX8_9GAMM</name>
<sequence>MKPQRNFHFEQVEYIQYFGSSTPEVLFYLPTPALIPHQWRPQAPDALEQLIHLNGNHWRKIINIICKIVCHNPNSWREIKPVLLQQSPNTHKSVAIVVVDAENLTKVSFTPQTQHIVCSKKLHELLTNLTDKIDSIEKYSIEELVFNQRHKIQLHPPVYFTPYLDYRQFPNGLIDLLRKQLHPDVAKSDPRQQALGMT</sequence>
<dbReference type="EMBL" id="JAKIKP010000013">
    <property type="protein sequence ID" value="MCL1143892.1"/>
    <property type="molecule type" value="Genomic_DNA"/>
</dbReference>
<dbReference type="RefSeq" id="WP_248996562.1">
    <property type="nucleotide sequence ID" value="NZ_JAKIKP010000013.1"/>
</dbReference>
<reference evidence="1" key="1">
    <citation type="submission" date="2022-01" db="EMBL/GenBank/DDBJ databases">
        <title>Whole genome-based taxonomy of the Shewanellaceae.</title>
        <authorList>
            <person name="Martin-Rodriguez A.J."/>
        </authorList>
    </citation>
    <scope>NUCLEOTIDE SEQUENCE</scope>
    <source>
        <strain evidence="1">DSM 16422</strain>
    </source>
</reference>
<protein>
    <submittedName>
        <fullName evidence="1">Uncharacterized protein</fullName>
    </submittedName>
</protein>
<evidence type="ECO:0000313" key="2">
    <source>
        <dbReference type="Proteomes" id="UP001139333"/>
    </source>
</evidence>
<evidence type="ECO:0000313" key="1">
    <source>
        <dbReference type="EMBL" id="MCL1143892.1"/>
    </source>
</evidence>
<dbReference type="AlphaFoldDB" id="A0A9X1ZMX8"/>
<comment type="caution">
    <text evidence="1">The sequence shown here is derived from an EMBL/GenBank/DDBJ whole genome shotgun (WGS) entry which is preliminary data.</text>
</comment>
<accession>A0A9X1ZMX8</accession>